<feature type="region of interest" description="Disordered" evidence="1">
    <location>
        <begin position="137"/>
        <end position="162"/>
    </location>
</feature>
<dbReference type="GeneID" id="17310874"/>
<protein>
    <submittedName>
        <fullName evidence="2 3">Uncharacterized protein</fullName>
    </submittedName>
</protein>
<organism evidence="2">
    <name type="scientific">Guillardia theta (strain CCMP2712)</name>
    <name type="common">Cryptophyte</name>
    <dbReference type="NCBI Taxonomy" id="905079"/>
    <lineage>
        <taxon>Eukaryota</taxon>
        <taxon>Cryptophyceae</taxon>
        <taxon>Pyrenomonadales</taxon>
        <taxon>Geminigeraceae</taxon>
        <taxon>Guillardia</taxon>
    </lineage>
</organism>
<reference evidence="2 4" key="1">
    <citation type="journal article" date="2012" name="Nature">
        <title>Algal genomes reveal evolutionary mosaicism and the fate of nucleomorphs.</title>
        <authorList>
            <consortium name="DOE Joint Genome Institute"/>
            <person name="Curtis B.A."/>
            <person name="Tanifuji G."/>
            <person name="Burki F."/>
            <person name="Gruber A."/>
            <person name="Irimia M."/>
            <person name="Maruyama S."/>
            <person name="Arias M.C."/>
            <person name="Ball S.G."/>
            <person name="Gile G.H."/>
            <person name="Hirakawa Y."/>
            <person name="Hopkins J.F."/>
            <person name="Kuo A."/>
            <person name="Rensing S.A."/>
            <person name="Schmutz J."/>
            <person name="Symeonidi A."/>
            <person name="Elias M."/>
            <person name="Eveleigh R.J."/>
            <person name="Herman E.K."/>
            <person name="Klute M.J."/>
            <person name="Nakayama T."/>
            <person name="Obornik M."/>
            <person name="Reyes-Prieto A."/>
            <person name="Armbrust E.V."/>
            <person name="Aves S.J."/>
            <person name="Beiko R.G."/>
            <person name="Coutinho P."/>
            <person name="Dacks J.B."/>
            <person name="Durnford D.G."/>
            <person name="Fast N.M."/>
            <person name="Green B.R."/>
            <person name="Grisdale C.J."/>
            <person name="Hempel F."/>
            <person name="Henrissat B."/>
            <person name="Hoppner M.P."/>
            <person name="Ishida K."/>
            <person name="Kim E."/>
            <person name="Koreny L."/>
            <person name="Kroth P.G."/>
            <person name="Liu Y."/>
            <person name="Malik S.B."/>
            <person name="Maier U.G."/>
            <person name="McRose D."/>
            <person name="Mock T."/>
            <person name="Neilson J.A."/>
            <person name="Onodera N.T."/>
            <person name="Poole A.M."/>
            <person name="Pritham E.J."/>
            <person name="Richards T.A."/>
            <person name="Rocap G."/>
            <person name="Roy S.W."/>
            <person name="Sarai C."/>
            <person name="Schaack S."/>
            <person name="Shirato S."/>
            <person name="Slamovits C.H."/>
            <person name="Spencer D.F."/>
            <person name="Suzuki S."/>
            <person name="Worden A.Z."/>
            <person name="Zauner S."/>
            <person name="Barry K."/>
            <person name="Bell C."/>
            <person name="Bharti A.K."/>
            <person name="Crow J.A."/>
            <person name="Grimwood J."/>
            <person name="Kramer R."/>
            <person name="Lindquist E."/>
            <person name="Lucas S."/>
            <person name="Salamov A."/>
            <person name="McFadden G.I."/>
            <person name="Lane C.E."/>
            <person name="Keeling P.J."/>
            <person name="Gray M.W."/>
            <person name="Grigoriev I.V."/>
            <person name="Archibald J.M."/>
        </authorList>
    </citation>
    <scope>NUCLEOTIDE SEQUENCE</scope>
    <source>
        <strain evidence="2 4">CCMP2712</strain>
    </source>
</reference>
<dbReference type="RefSeq" id="XP_005841078.1">
    <property type="nucleotide sequence ID" value="XM_005841021.1"/>
</dbReference>
<keyword evidence="4" id="KW-1185">Reference proteome</keyword>
<evidence type="ECO:0000313" key="3">
    <source>
        <dbReference type="EnsemblProtists" id="EKX54098"/>
    </source>
</evidence>
<dbReference type="Proteomes" id="UP000011087">
    <property type="component" value="Unassembled WGS sequence"/>
</dbReference>
<reference evidence="4" key="2">
    <citation type="submission" date="2012-11" db="EMBL/GenBank/DDBJ databases">
        <authorList>
            <person name="Kuo A."/>
            <person name="Curtis B.A."/>
            <person name="Tanifuji G."/>
            <person name="Burki F."/>
            <person name="Gruber A."/>
            <person name="Irimia M."/>
            <person name="Maruyama S."/>
            <person name="Arias M.C."/>
            <person name="Ball S.G."/>
            <person name="Gile G.H."/>
            <person name="Hirakawa Y."/>
            <person name="Hopkins J.F."/>
            <person name="Rensing S.A."/>
            <person name="Schmutz J."/>
            <person name="Symeonidi A."/>
            <person name="Elias M."/>
            <person name="Eveleigh R.J."/>
            <person name="Herman E.K."/>
            <person name="Klute M.J."/>
            <person name="Nakayama T."/>
            <person name="Obornik M."/>
            <person name="Reyes-Prieto A."/>
            <person name="Armbrust E.V."/>
            <person name="Aves S.J."/>
            <person name="Beiko R.G."/>
            <person name="Coutinho P."/>
            <person name="Dacks J.B."/>
            <person name="Durnford D.G."/>
            <person name="Fast N.M."/>
            <person name="Green B.R."/>
            <person name="Grisdale C."/>
            <person name="Hempe F."/>
            <person name="Henrissat B."/>
            <person name="Hoppner M.P."/>
            <person name="Ishida K.-I."/>
            <person name="Kim E."/>
            <person name="Koreny L."/>
            <person name="Kroth P.G."/>
            <person name="Liu Y."/>
            <person name="Malik S.-B."/>
            <person name="Maier U.G."/>
            <person name="McRose D."/>
            <person name="Mock T."/>
            <person name="Neilson J.A."/>
            <person name="Onodera N.T."/>
            <person name="Poole A.M."/>
            <person name="Pritham E.J."/>
            <person name="Richards T.A."/>
            <person name="Rocap G."/>
            <person name="Roy S.W."/>
            <person name="Sarai C."/>
            <person name="Schaack S."/>
            <person name="Shirato S."/>
            <person name="Slamovits C.H."/>
            <person name="Spencer D.F."/>
            <person name="Suzuki S."/>
            <person name="Worden A.Z."/>
            <person name="Zauner S."/>
            <person name="Barry K."/>
            <person name="Bell C."/>
            <person name="Bharti A.K."/>
            <person name="Crow J.A."/>
            <person name="Grimwood J."/>
            <person name="Kramer R."/>
            <person name="Lindquist E."/>
            <person name="Lucas S."/>
            <person name="Salamov A."/>
            <person name="McFadden G.I."/>
            <person name="Lane C.E."/>
            <person name="Keeling P.J."/>
            <person name="Gray M.W."/>
            <person name="Grigoriev I.V."/>
            <person name="Archibald J.M."/>
        </authorList>
    </citation>
    <scope>NUCLEOTIDE SEQUENCE</scope>
    <source>
        <strain evidence="4">CCMP2712</strain>
    </source>
</reference>
<feature type="region of interest" description="Disordered" evidence="1">
    <location>
        <begin position="346"/>
        <end position="378"/>
    </location>
</feature>
<reference evidence="3" key="3">
    <citation type="submission" date="2016-03" db="UniProtKB">
        <authorList>
            <consortium name="EnsemblProtists"/>
        </authorList>
    </citation>
    <scope>IDENTIFICATION</scope>
</reference>
<feature type="compositionally biased region" description="Basic and acidic residues" evidence="1">
    <location>
        <begin position="228"/>
        <end position="239"/>
    </location>
</feature>
<dbReference type="EnsemblProtists" id="EKX54098">
    <property type="protein sequence ID" value="EKX54098"/>
    <property type="gene ID" value="GUITHDRAFT_100345"/>
</dbReference>
<feature type="region of interest" description="Disordered" evidence="1">
    <location>
        <begin position="190"/>
        <end position="243"/>
    </location>
</feature>
<evidence type="ECO:0000313" key="4">
    <source>
        <dbReference type="Proteomes" id="UP000011087"/>
    </source>
</evidence>
<feature type="region of interest" description="Disordered" evidence="1">
    <location>
        <begin position="257"/>
        <end position="297"/>
    </location>
</feature>
<dbReference type="KEGG" id="gtt:GUITHDRAFT_100345"/>
<accession>L1K140</accession>
<dbReference type="HOGENOM" id="CLU_413043_0_0_1"/>
<feature type="compositionally biased region" description="Basic and acidic residues" evidence="1">
    <location>
        <begin position="283"/>
        <end position="297"/>
    </location>
</feature>
<dbReference type="AlphaFoldDB" id="L1K140"/>
<gene>
    <name evidence="2" type="ORF">GUITHDRAFT_100345</name>
</gene>
<evidence type="ECO:0000313" key="2">
    <source>
        <dbReference type="EMBL" id="EKX54098.1"/>
    </source>
</evidence>
<name>L1K140_GUITC</name>
<feature type="region of interest" description="Disordered" evidence="1">
    <location>
        <begin position="303"/>
        <end position="322"/>
    </location>
</feature>
<dbReference type="EMBL" id="JH992968">
    <property type="protein sequence ID" value="EKX54098.1"/>
    <property type="molecule type" value="Genomic_DNA"/>
</dbReference>
<dbReference type="PaxDb" id="55529-EKX54098"/>
<sequence length="665" mass="72804">MSMVLGYWLGYSSEKACGCWELLMLQSSAKILIPKKRILIFMPLLLVACSAARAKRITSSSLRLRGGQPVALSENIQEVNLESEASSTTARKRSYLAQVRVLEPSQPGSDTESDTDQETAKRKRMCIGMNKVLEDHMDEERGGGGADSFSSGAGHEHADDNAACPSHVVDHAASVESTIRKKKRCLKVGREAMRREESKGSLRRAESVSSSVRDESPGRSSMDSQDNLEDRETKGNESARRKRRQLAGIQEALLEEEREARQEEGAGGPECNTVRKKRMQTRRVREAMDQEGEQDRNDLQMLLDSSLSTPQKPERLPPPGGRTMMNRFVSSPFRFFSSIVNSLSPVSFGKSRQPASRQERPKEGALSMSSRNGTRAKLSVTSLAPSAALPLSDLVRSGGLTATWTDSSLRMAGVGRCKHVYNEAMLGQDGVILIPEQAKSMEEAITSNPQSSHHVLEILHNQSLCLVCISELAHYPPGQWRLHEGSNGSFHNCDLRSSAASWEDSLVQVHGGVWTFNQSSIRCKGGTSLSLHGLAEARAYNSTLGGFSTKDTDTCFSAASVSESSFFSCSRCVLHFASRTGAALIVSGYGFARCSNSSLSHSHEAIRMDGNSKAIVSDSVLLDNRRSFTVTTPGRLHLVNDVVNFDRRSVRLGGCITQDRSTFFT</sequence>
<feature type="compositionally biased region" description="Basic and acidic residues" evidence="1">
    <location>
        <begin position="190"/>
        <end position="217"/>
    </location>
</feature>
<feature type="region of interest" description="Disordered" evidence="1">
    <location>
        <begin position="101"/>
        <end position="124"/>
    </location>
</feature>
<evidence type="ECO:0000256" key="1">
    <source>
        <dbReference type="SAM" id="MobiDB-lite"/>
    </source>
</evidence>
<proteinExistence type="predicted"/>